<dbReference type="EMBL" id="AP027142">
    <property type="protein sequence ID" value="BDV32893.1"/>
    <property type="molecule type" value="Genomic_DNA"/>
</dbReference>
<feature type="chain" id="PRO_5045195858" evidence="3">
    <location>
        <begin position="20"/>
        <end position="346"/>
    </location>
</feature>
<dbReference type="Proteomes" id="UP001317629">
    <property type="component" value="Chromosome"/>
</dbReference>
<dbReference type="InterPro" id="IPR051201">
    <property type="entry name" value="Chloro_Bact_Ser_Proteases"/>
</dbReference>
<dbReference type="InterPro" id="IPR041489">
    <property type="entry name" value="PDZ_6"/>
</dbReference>
<dbReference type="RefSeq" id="WP_281930136.1">
    <property type="nucleotide sequence ID" value="NZ_AP027142.1"/>
</dbReference>
<evidence type="ECO:0000256" key="2">
    <source>
        <dbReference type="ARBA" id="ARBA00022801"/>
    </source>
</evidence>
<evidence type="ECO:0000256" key="1">
    <source>
        <dbReference type="ARBA" id="ARBA00022670"/>
    </source>
</evidence>
<keyword evidence="2" id="KW-0378">Hydrolase</keyword>
<dbReference type="Gene3D" id="2.40.10.120">
    <property type="match status" value="1"/>
</dbReference>
<dbReference type="GO" id="GO:0006508">
    <property type="term" value="P:proteolysis"/>
    <property type="evidence" value="ECO:0007669"/>
    <property type="project" value="UniProtKB-KW"/>
</dbReference>
<reference evidence="5 6" key="1">
    <citation type="journal article" date="2023" name="Int. J. Syst. Evol. Microbiol.">
        <title>Methylocystis iwaonis sp. nov., a type II methane-oxidizing bacterium from surface soil of a rice paddy field in Japan, and emended description of the genus Methylocystis (ex Whittenbury et al. 1970) Bowman et al. 1993.</title>
        <authorList>
            <person name="Kaise H."/>
            <person name="Sawadogo J.B."/>
            <person name="Alam M.S."/>
            <person name="Ueno C."/>
            <person name="Dianou D."/>
            <person name="Shinjo R."/>
            <person name="Asakawa S."/>
        </authorList>
    </citation>
    <scope>NUCLEOTIDE SEQUENCE [LARGE SCALE GENOMIC DNA]</scope>
    <source>
        <strain evidence="5 6">SS37A-Re</strain>
    </source>
</reference>
<organism evidence="5 6">
    <name type="scientific">Methylocystis iwaonis</name>
    <dbReference type="NCBI Taxonomy" id="2885079"/>
    <lineage>
        <taxon>Bacteria</taxon>
        <taxon>Pseudomonadati</taxon>
        <taxon>Pseudomonadota</taxon>
        <taxon>Alphaproteobacteria</taxon>
        <taxon>Hyphomicrobiales</taxon>
        <taxon>Methylocystaceae</taxon>
        <taxon>Methylocystis</taxon>
    </lineage>
</organism>
<feature type="domain" description="PDZ" evidence="4">
    <location>
        <begin position="246"/>
        <end position="328"/>
    </location>
</feature>
<dbReference type="InterPro" id="IPR001478">
    <property type="entry name" value="PDZ"/>
</dbReference>
<feature type="signal peptide" evidence="3">
    <location>
        <begin position="1"/>
        <end position="19"/>
    </location>
</feature>
<gene>
    <name evidence="5" type="primary">degP</name>
    <name evidence="5" type="ORF">SS37A_04220</name>
</gene>
<dbReference type="GO" id="GO:0008233">
    <property type="term" value="F:peptidase activity"/>
    <property type="evidence" value="ECO:0007669"/>
    <property type="project" value="UniProtKB-KW"/>
</dbReference>
<protein>
    <submittedName>
        <fullName evidence="5">Serine protease</fullName>
    </submittedName>
</protein>
<dbReference type="InterPro" id="IPR036034">
    <property type="entry name" value="PDZ_sf"/>
</dbReference>
<dbReference type="SUPFAM" id="SSF50494">
    <property type="entry name" value="Trypsin-like serine proteases"/>
    <property type="match status" value="1"/>
</dbReference>
<name>A0ABN6VAX3_9HYPH</name>
<evidence type="ECO:0000259" key="4">
    <source>
        <dbReference type="PROSITE" id="PS50106"/>
    </source>
</evidence>
<keyword evidence="3" id="KW-0732">Signal</keyword>
<dbReference type="Gene3D" id="2.30.42.10">
    <property type="match status" value="1"/>
</dbReference>
<keyword evidence="1 5" id="KW-0645">Protease</keyword>
<evidence type="ECO:0000313" key="5">
    <source>
        <dbReference type="EMBL" id="BDV32893.1"/>
    </source>
</evidence>
<dbReference type="Pfam" id="PF13365">
    <property type="entry name" value="Trypsin_2"/>
    <property type="match status" value="1"/>
</dbReference>
<keyword evidence="6" id="KW-1185">Reference proteome</keyword>
<sequence>MIRRFALLCLLACPTPLSAGALPAGQKASVASVVRAVTPGVVNIATKRIESVEVPTVVDPVLQEFFEIPNTHLKRETTSAGSGVIVDAEAGLILTNEHVVRGASVIEATTKDGRRFRAQLVGRDKATDIAVLKIKADNLAAVPMGDSRTLEVGDFVLAVGNPFGLGQTVTSGIVSAIGRAGLGIEGYEDFIQTDASINPGNSGGALVTLDGRLVGLNTAILSKSGASHGIGFAIPIDMARRIMAQLVESGEVRRGHIGVSIRSPVGNGAGAEIVTVEPASSAALAGLRKGDVITAVDGRAITTPAQLRAFLGASPAGSEIDVRFHRAGETMQARLRIEASQKAAIR</sequence>
<dbReference type="Pfam" id="PF17820">
    <property type="entry name" value="PDZ_6"/>
    <property type="match status" value="1"/>
</dbReference>
<evidence type="ECO:0000256" key="3">
    <source>
        <dbReference type="SAM" id="SignalP"/>
    </source>
</evidence>
<dbReference type="SUPFAM" id="SSF50156">
    <property type="entry name" value="PDZ domain-like"/>
    <property type="match status" value="1"/>
</dbReference>
<evidence type="ECO:0000313" key="6">
    <source>
        <dbReference type="Proteomes" id="UP001317629"/>
    </source>
</evidence>
<dbReference type="PANTHER" id="PTHR43343:SF3">
    <property type="entry name" value="PROTEASE DO-LIKE 8, CHLOROPLASTIC"/>
    <property type="match status" value="1"/>
</dbReference>
<accession>A0ABN6VAX3</accession>
<dbReference type="InterPro" id="IPR009003">
    <property type="entry name" value="Peptidase_S1_PA"/>
</dbReference>
<dbReference type="PANTHER" id="PTHR43343">
    <property type="entry name" value="PEPTIDASE S12"/>
    <property type="match status" value="1"/>
</dbReference>
<dbReference type="SMART" id="SM00228">
    <property type="entry name" value="PDZ"/>
    <property type="match status" value="1"/>
</dbReference>
<dbReference type="PRINTS" id="PR00834">
    <property type="entry name" value="PROTEASES2C"/>
</dbReference>
<dbReference type="InterPro" id="IPR001940">
    <property type="entry name" value="Peptidase_S1C"/>
</dbReference>
<dbReference type="PROSITE" id="PS50106">
    <property type="entry name" value="PDZ"/>
    <property type="match status" value="1"/>
</dbReference>
<proteinExistence type="predicted"/>